<name>A0A8K1ZWP5_9CYAN</name>
<dbReference type="EMBL" id="WVIC01000001">
    <property type="protein sequence ID" value="NCJ05047.1"/>
    <property type="molecule type" value="Genomic_DNA"/>
</dbReference>
<accession>A0A8K1ZWP5</accession>
<evidence type="ECO:0000313" key="1">
    <source>
        <dbReference type="EMBL" id="NCJ05047.1"/>
    </source>
</evidence>
<proteinExistence type="predicted"/>
<comment type="caution">
    <text evidence="1">The sequence shown here is derived from an EMBL/GenBank/DDBJ whole genome shotgun (WGS) entry which is preliminary data.</text>
</comment>
<gene>
    <name evidence="1" type="ORF">GS597_00630</name>
</gene>
<keyword evidence="2" id="KW-1185">Reference proteome</keyword>
<reference evidence="1" key="1">
    <citation type="submission" date="2019-12" db="EMBL/GenBank/DDBJ databases">
        <title>High-Quality draft genome sequences of three cyanobacteria isolated from the limestone walls of the Old Cathedral of Coimbra.</title>
        <authorList>
            <person name="Tiago I."/>
            <person name="Soares F."/>
            <person name="Portugal A."/>
        </authorList>
    </citation>
    <scope>NUCLEOTIDE SEQUENCE [LARGE SCALE GENOMIC DNA]</scope>
    <source>
        <strain evidence="1">C</strain>
    </source>
</reference>
<dbReference type="Proteomes" id="UP000607397">
    <property type="component" value="Unassembled WGS sequence"/>
</dbReference>
<dbReference type="AlphaFoldDB" id="A0A8K1ZWP5"/>
<protein>
    <submittedName>
        <fullName evidence="1">Uncharacterized protein</fullName>
    </submittedName>
</protein>
<organism evidence="1 2">
    <name type="scientific">Petrachloros mirabilis ULC683</name>
    <dbReference type="NCBI Taxonomy" id="2781853"/>
    <lineage>
        <taxon>Bacteria</taxon>
        <taxon>Bacillati</taxon>
        <taxon>Cyanobacteriota</taxon>
        <taxon>Cyanophyceae</taxon>
        <taxon>Synechococcales</taxon>
        <taxon>Petrachlorosaceae</taxon>
        <taxon>Petrachloros</taxon>
        <taxon>Petrachloros mirabilis</taxon>
    </lineage>
</organism>
<evidence type="ECO:0000313" key="2">
    <source>
        <dbReference type="Proteomes" id="UP000607397"/>
    </source>
</evidence>
<sequence length="350" mass="39301">MLSEAQQDGHLIYYPPALPKGLGKRLLHVNGVASPVDKQRRDLEALVWLSVEHPLDVVGVHNSTEGFQADILESLLAKSELYRLWPQHRTSESQERLQGYVALLKLLCDQSLSDQTDLLTLVQELSPKNGKTGTPPLKSGFPIDLSIMKQLPFMQQMGWAEFEAYAYGSYPTGAPRPTLRLAYEIVRAIRDGVEVFVTAHSQGMIIAALAFHIVAAFFEGYSKWTEPLRFIGYGPAIMFEDLPESVQSQTVMIQHRQDLVAESFSNVRHVSLWSNLQNYFKNLIDNANEIAQLVNTDSHHSASLYLGLTEEPSGTRSAQLIQLLLSEDWKTSTYVQSLRANRIILEATHL</sequence>
<dbReference type="RefSeq" id="WP_161823517.1">
    <property type="nucleotide sequence ID" value="NZ_WVIC01000001.1"/>
</dbReference>